<dbReference type="AlphaFoldDB" id="A0A1H9X6X8"/>
<reference evidence="2 3" key="1">
    <citation type="submission" date="2016-10" db="EMBL/GenBank/DDBJ databases">
        <authorList>
            <person name="de Groot N.N."/>
        </authorList>
    </citation>
    <scope>NUCLEOTIDE SEQUENCE [LARGE SCALE GENOMIC DNA]</scope>
    <source>
        <strain evidence="2 3">AR40</strain>
    </source>
</reference>
<evidence type="ECO:0008006" key="4">
    <source>
        <dbReference type="Google" id="ProtNLM"/>
    </source>
</evidence>
<accession>A0A1H9X6X8</accession>
<evidence type="ECO:0000313" key="3">
    <source>
        <dbReference type="Proteomes" id="UP000182584"/>
    </source>
</evidence>
<dbReference type="InterPro" id="IPR025384">
    <property type="entry name" value="DUF4298"/>
</dbReference>
<protein>
    <recommendedName>
        <fullName evidence="4">DUF4298 domain-containing protein</fullName>
    </recommendedName>
</protein>
<name>A0A1H9X6X8_BUTFI</name>
<dbReference type="RefSeq" id="WP_074758994.1">
    <property type="nucleotide sequence ID" value="NZ_FOGJ01000046.1"/>
</dbReference>
<dbReference type="EMBL" id="FOGJ01000046">
    <property type="protein sequence ID" value="SES41885.1"/>
    <property type="molecule type" value="Genomic_DNA"/>
</dbReference>
<dbReference type="OrthoDB" id="80787at2"/>
<gene>
    <name evidence="2" type="ORF">SAMN04487884_14618</name>
</gene>
<sequence>MNKGFKRISEMEEIFDEITAAQQSLERAIDNYKSLQDKVRRLEDYYYGDQWKEDFAMDERGEIPADIKRGVLSEDGIYDLLERNSEIMRMIDTGED</sequence>
<evidence type="ECO:0000313" key="2">
    <source>
        <dbReference type="EMBL" id="SES41885.1"/>
    </source>
</evidence>
<dbReference type="Proteomes" id="UP000182584">
    <property type="component" value="Unassembled WGS sequence"/>
</dbReference>
<dbReference type="Pfam" id="PF14131">
    <property type="entry name" value="DUF4298"/>
    <property type="match status" value="1"/>
</dbReference>
<keyword evidence="1" id="KW-0175">Coiled coil</keyword>
<evidence type="ECO:0000256" key="1">
    <source>
        <dbReference type="SAM" id="Coils"/>
    </source>
</evidence>
<proteinExistence type="predicted"/>
<organism evidence="2 3">
    <name type="scientific">Butyrivibrio fibrisolvens</name>
    <dbReference type="NCBI Taxonomy" id="831"/>
    <lineage>
        <taxon>Bacteria</taxon>
        <taxon>Bacillati</taxon>
        <taxon>Bacillota</taxon>
        <taxon>Clostridia</taxon>
        <taxon>Lachnospirales</taxon>
        <taxon>Lachnospiraceae</taxon>
        <taxon>Butyrivibrio</taxon>
    </lineage>
</organism>
<feature type="coiled-coil region" evidence="1">
    <location>
        <begin position="11"/>
        <end position="45"/>
    </location>
</feature>